<reference evidence="2" key="1">
    <citation type="submission" date="2015-12" db="EMBL/GenBank/DDBJ databases">
        <title>Complete genome sequence of Lutibacter profundus strain LP1.</title>
        <authorList>
            <person name="Wissuwa J."/>
            <person name="Le Moine Bauer S."/>
            <person name="Stokke R."/>
            <person name="Dahle H."/>
            <person name="Steen I.H."/>
        </authorList>
    </citation>
    <scope>NUCLEOTIDE SEQUENCE [LARGE SCALE GENOMIC DNA]</scope>
    <source>
        <strain evidence="2">LP1</strain>
    </source>
</reference>
<proteinExistence type="predicted"/>
<evidence type="ECO:0000313" key="2">
    <source>
        <dbReference type="Proteomes" id="UP000059672"/>
    </source>
</evidence>
<dbReference type="SUPFAM" id="SSF82171">
    <property type="entry name" value="DPP6 N-terminal domain-like"/>
    <property type="match status" value="1"/>
</dbReference>
<accession>A0A0X8G770</accession>
<evidence type="ECO:0000313" key="1">
    <source>
        <dbReference type="EMBL" id="AMC11285.1"/>
    </source>
</evidence>
<protein>
    <submittedName>
        <fullName evidence="1">Uncharacterized protein</fullName>
    </submittedName>
</protein>
<dbReference type="AlphaFoldDB" id="A0A0X8G770"/>
<gene>
    <name evidence="1" type="ORF">Lupro_08470</name>
</gene>
<reference evidence="1 2" key="2">
    <citation type="journal article" date="2016" name="Int. J. Syst. Evol. Microbiol.">
        <title>Lutibacter profundi sp. nov., isolated from a deep-sea hydrothermal system on the Arctic Mid-Ocean Ridge and emended description of the genus Lutibacter.</title>
        <authorList>
            <person name="Le Moine Bauer S."/>
            <person name="Roalkvam I."/>
            <person name="Steen I.H."/>
            <person name="Dahle H."/>
        </authorList>
    </citation>
    <scope>NUCLEOTIDE SEQUENCE [LARGE SCALE GENOMIC DNA]</scope>
    <source>
        <strain evidence="1 2">LP1</strain>
    </source>
</reference>
<dbReference type="KEGG" id="lut:Lupro_08470"/>
<keyword evidence="2" id="KW-1185">Reference proteome</keyword>
<sequence length="308" mass="36450">MPIGIFKPCKLLQMRILLFITLTLCSYYSKAQERFLIQETDSIRLFETYLSNNSKANVFPYLYNKGLIYVSNNKTKYHHLYYSNLQSKPQKITIDSRFRFGSVSLFNNEIYFTGISKKMDKRGYYNFAIYKGNFKNFKISKVKKLPFCNNNFSYSDPFISPDGNQLVLVSNERELVHIIEFVRNKNNEWVQKSVVFISHPNFDIFNPTIFDKNTIYFSSNIFDGKINEINYIVNERGEIEVERAYREEGDFNIYKIIRINGKWGIPQKANKFNSEFDELGVLFNAKKSGYLTSFRFNSTDNIYYFELK</sequence>
<organism evidence="1 2">
    <name type="scientific">Lutibacter profundi</name>
    <dbReference type="NCBI Taxonomy" id="1622118"/>
    <lineage>
        <taxon>Bacteria</taxon>
        <taxon>Pseudomonadati</taxon>
        <taxon>Bacteroidota</taxon>
        <taxon>Flavobacteriia</taxon>
        <taxon>Flavobacteriales</taxon>
        <taxon>Flavobacteriaceae</taxon>
        <taxon>Lutibacter</taxon>
    </lineage>
</organism>
<dbReference type="EMBL" id="CP013355">
    <property type="protein sequence ID" value="AMC11285.1"/>
    <property type="molecule type" value="Genomic_DNA"/>
</dbReference>
<dbReference type="STRING" id="1622118.Lupro_08470"/>
<dbReference type="Proteomes" id="UP000059672">
    <property type="component" value="Chromosome"/>
</dbReference>
<name>A0A0X8G770_9FLAO</name>